<keyword evidence="1 2" id="KW-0238">DNA-binding</keyword>
<dbReference type="InterPro" id="IPR009057">
    <property type="entry name" value="Homeodomain-like_sf"/>
</dbReference>
<evidence type="ECO:0000259" key="3">
    <source>
        <dbReference type="PROSITE" id="PS50977"/>
    </source>
</evidence>
<dbReference type="PRINTS" id="PR00455">
    <property type="entry name" value="HTHTETR"/>
</dbReference>
<evidence type="ECO:0000313" key="4">
    <source>
        <dbReference type="EMBL" id="MFC3614481.1"/>
    </source>
</evidence>
<comment type="caution">
    <text evidence="4">The sequence shown here is derived from an EMBL/GenBank/DDBJ whole genome shotgun (WGS) entry which is preliminary data.</text>
</comment>
<evidence type="ECO:0000256" key="2">
    <source>
        <dbReference type="PROSITE-ProRule" id="PRU00335"/>
    </source>
</evidence>
<keyword evidence="5" id="KW-1185">Reference proteome</keyword>
<dbReference type="InterPro" id="IPR036271">
    <property type="entry name" value="Tet_transcr_reg_TetR-rel_C_sf"/>
</dbReference>
<dbReference type="PROSITE" id="PS50977">
    <property type="entry name" value="HTH_TETR_2"/>
    <property type="match status" value="1"/>
</dbReference>
<dbReference type="Proteomes" id="UP001595629">
    <property type="component" value="Unassembled WGS sequence"/>
</dbReference>
<dbReference type="InterPro" id="IPR050109">
    <property type="entry name" value="HTH-type_TetR-like_transc_reg"/>
</dbReference>
<organism evidence="4 5">
    <name type="scientific">Lutimaribacter marinistellae</name>
    <dbReference type="NCBI Taxonomy" id="1820329"/>
    <lineage>
        <taxon>Bacteria</taxon>
        <taxon>Pseudomonadati</taxon>
        <taxon>Pseudomonadota</taxon>
        <taxon>Alphaproteobacteria</taxon>
        <taxon>Rhodobacterales</taxon>
        <taxon>Roseobacteraceae</taxon>
        <taxon>Lutimaribacter</taxon>
    </lineage>
</organism>
<dbReference type="EMBL" id="JBHRXI010000010">
    <property type="protein sequence ID" value="MFC3614481.1"/>
    <property type="molecule type" value="Genomic_DNA"/>
</dbReference>
<dbReference type="Gene3D" id="1.10.357.10">
    <property type="entry name" value="Tetracycline Repressor, domain 2"/>
    <property type="match status" value="1"/>
</dbReference>
<dbReference type="InterPro" id="IPR001647">
    <property type="entry name" value="HTH_TetR"/>
</dbReference>
<name>A0ABV7TGM5_9RHOB</name>
<evidence type="ECO:0000256" key="1">
    <source>
        <dbReference type="ARBA" id="ARBA00023125"/>
    </source>
</evidence>
<dbReference type="SUPFAM" id="SSF48498">
    <property type="entry name" value="Tetracyclin repressor-like, C-terminal domain"/>
    <property type="match status" value="1"/>
</dbReference>
<evidence type="ECO:0000313" key="5">
    <source>
        <dbReference type="Proteomes" id="UP001595629"/>
    </source>
</evidence>
<feature type="DNA-binding region" description="H-T-H motif" evidence="2">
    <location>
        <begin position="37"/>
        <end position="56"/>
    </location>
</feature>
<dbReference type="SUPFAM" id="SSF46689">
    <property type="entry name" value="Homeodomain-like"/>
    <property type="match status" value="1"/>
</dbReference>
<feature type="domain" description="HTH tetR-type" evidence="3">
    <location>
        <begin position="14"/>
        <end position="74"/>
    </location>
</feature>
<dbReference type="PANTHER" id="PTHR30055:SF226">
    <property type="entry name" value="HTH-TYPE TRANSCRIPTIONAL REGULATOR PKSA"/>
    <property type="match status" value="1"/>
</dbReference>
<gene>
    <name evidence="4" type="ORF">ACFORG_11965</name>
</gene>
<dbReference type="RefSeq" id="WP_386735738.1">
    <property type="nucleotide sequence ID" value="NZ_JBHRXI010000010.1"/>
</dbReference>
<reference evidence="5" key="1">
    <citation type="journal article" date="2019" name="Int. J. Syst. Evol. Microbiol.">
        <title>The Global Catalogue of Microorganisms (GCM) 10K type strain sequencing project: providing services to taxonomists for standard genome sequencing and annotation.</title>
        <authorList>
            <consortium name="The Broad Institute Genomics Platform"/>
            <consortium name="The Broad Institute Genome Sequencing Center for Infectious Disease"/>
            <person name="Wu L."/>
            <person name="Ma J."/>
        </authorList>
    </citation>
    <scope>NUCLEOTIDE SEQUENCE [LARGE SCALE GENOMIC DNA]</scope>
    <source>
        <strain evidence="5">KCTC 42911</strain>
    </source>
</reference>
<sequence>MTKEKPATQEERAKQTKKKVIRATIACLDKQGYAETTFARIQDRAGVSRGAITHHFPNRQALVAATAMELLSNALGPVERRADSTPDAAEPVAELIKHVWDRVVNSSGGRAMVEILVACRTDKELHRLLQDQLHDWDRQSRESVNTAYRGSEPDADDAELLWSIIRNFLRGLILHDKFVADPAYLTRMVERFARIMETQLIMLSDPNEDPE</sequence>
<proteinExistence type="predicted"/>
<dbReference type="Pfam" id="PF00440">
    <property type="entry name" value="TetR_N"/>
    <property type="match status" value="1"/>
</dbReference>
<dbReference type="PANTHER" id="PTHR30055">
    <property type="entry name" value="HTH-TYPE TRANSCRIPTIONAL REGULATOR RUTR"/>
    <property type="match status" value="1"/>
</dbReference>
<protein>
    <submittedName>
        <fullName evidence="4">TetR/AcrR family transcriptional regulator</fullName>
    </submittedName>
</protein>
<accession>A0ABV7TGM5</accession>